<dbReference type="RefSeq" id="WP_179793407.1">
    <property type="nucleotide sequence ID" value="NZ_BAABHP010000017.1"/>
</dbReference>
<evidence type="ECO:0000256" key="5">
    <source>
        <dbReference type="ARBA" id="ARBA00022692"/>
    </source>
</evidence>
<feature type="transmembrane region" description="Helical" evidence="9">
    <location>
        <begin position="59"/>
        <end position="77"/>
    </location>
</feature>
<keyword evidence="7 9" id="KW-0472">Membrane</keyword>
<evidence type="ECO:0000313" key="11">
    <source>
        <dbReference type="Proteomes" id="UP000535890"/>
    </source>
</evidence>
<accession>A0A7Y9DUF3</accession>
<evidence type="ECO:0000256" key="3">
    <source>
        <dbReference type="ARBA" id="ARBA00022448"/>
    </source>
</evidence>
<evidence type="ECO:0000313" key="10">
    <source>
        <dbReference type="EMBL" id="NYD35594.1"/>
    </source>
</evidence>
<feature type="transmembrane region" description="Helical" evidence="9">
    <location>
        <begin position="116"/>
        <end position="134"/>
    </location>
</feature>
<evidence type="ECO:0000256" key="6">
    <source>
        <dbReference type="ARBA" id="ARBA00022989"/>
    </source>
</evidence>
<dbReference type="InterPro" id="IPR006043">
    <property type="entry name" value="NCS2"/>
</dbReference>
<evidence type="ECO:0000256" key="7">
    <source>
        <dbReference type="ARBA" id="ARBA00023136"/>
    </source>
</evidence>
<keyword evidence="4" id="KW-1003">Cell membrane</keyword>
<comment type="subcellular location">
    <subcellularLocation>
        <location evidence="1">Cell membrane</location>
        <topology evidence="1">Multi-pass membrane protein</topology>
    </subcellularLocation>
</comment>
<dbReference type="NCBIfam" id="TIGR00801">
    <property type="entry name" value="ncs2"/>
    <property type="match status" value="1"/>
</dbReference>
<dbReference type="PANTHER" id="PTHR42810:SF4">
    <property type="entry name" value="URIC ACID TRANSPORTER UACT"/>
    <property type="match status" value="1"/>
</dbReference>
<feature type="transmembrane region" description="Helical" evidence="9">
    <location>
        <begin position="278"/>
        <end position="295"/>
    </location>
</feature>
<dbReference type="NCBIfam" id="NF037981">
    <property type="entry name" value="NCS2_1"/>
    <property type="match status" value="1"/>
</dbReference>
<feature type="transmembrane region" description="Helical" evidence="9">
    <location>
        <begin position="146"/>
        <end position="169"/>
    </location>
</feature>
<feature type="transmembrane region" description="Helical" evidence="9">
    <location>
        <begin position="34"/>
        <end position="53"/>
    </location>
</feature>
<organism evidence="10 11">
    <name type="scientific">Actinomycetospora corticicola</name>
    <dbReference type="NCBI Taxonomy" id="663602"/>
    <lineage>
        <taxon>Bacteria</taxon>
        <taxon>Bacillati</taxon>
        <taxon>Actinomycetota</taxon>
        <taxon>Actinomycetes</taxon>
        <taxon>Pseudonocardiales</taxon>
        <taxon>Pseudonocardiaceae</taxon>
        <taxon>Actinomycetospora</taxon>
    </lineage>
</organism>
<dbReference type="AlphaFoldDB" id="A0A7Y9DUF3"/>
<gene>
    <name evidence="10" type="ORF">BJ983_001696</name>
</gene>
<evidence type="ECO:0000256" key="8">
    <source>
        <dbReference type="SAM" id="MobiDB-lite"/>
    </source>
</evidence>
<keyword evidence="11" id="KW-1185">Reference proteome</keyword>
<feature type="transmembrane region" description="Helical" evidence="9">
    <location>
        <begin position="447"/>
        <end position="469"/>
    </location>
</feature>
<proteinExistence type="inferred from homology"/>
<comment type="similarity">
    <text evidence="2">Belongs to the nucleobase:cation symporter-2 (NCS2) (TC 2.A.40) family.</text>
</comment>
<sequence>MASPTRTDDQSPPVHPVDEVLPLPRLIVLGLQHLFIMYAGAIAVPLIVGPAVGLDESDIAVLVSADLLVCGIASIIQSAGIGRILGVRLPVVAGATFTVLNPMIIIANSYGGRDGLPYVYGAMIIAGIFGLIIAKPFSMVIRYFPPLVTGTVIAMIGLSLIGANIGLIAGDKTSTFTPEIPELNAAGQPFLGDDGSVAMVTNPDAGQVSHIVLAGVVVLMIVVFARFLRGFLGQTSVLIAIVLGTMIAVPMGLVDFSSVGSSGWFGIAPPFHFGPPKFAAAAIISMCIVMLVTYVESTADMLAVGELTGRDLRPNDLARGLAVDGLSAFLAGFMNSFPDTAYAENVGLVSMTNVRSRWVVTVCGIGLVILGLVPKVGAVVAALPGPVVGGAATVMFAMVTAVGIQTLHKVTFGGPNNHNLLIIAVSFSVGLIPTIQPKFYQHFSADFQVIFGSSITSTVIVVFVLNLVFNHWLPNVPRRVGAVEEAVQAGAVTGGAPPDEGATAPAPRESEDGVARHRA</sequence>
<keyword evidence="5 9" id="KW-0812">Transmembrane</keyword>
<dbReference type="EMBL" id="JACCBN010000001">
    <property type="protein sequence ID" value="NYD35594.1"/>
    <property type="molecule type" value="Genomic_DNA"/>
</dbReference>
<protein>
    <submittedName>
        <fullName evidence="10">NCS2 family nucleobase:cation symporter-2</fullName>
    </submittedName>
</protein>
<evidence type="ECO:0000256" key="4">
    <source>
        <dbReference type="ARBA" id="ARBA00022475"/>
    </source>
</evidence>
<reference evidence="10 11" key="1">
    <citation type="submission" date="2020-07" db="EMBL/GenBank/DDBJ databases">
        <title>Sequencing the genomes of 1000 actinobacteria strains.</title>
        <authorList>
            <person name="Klenk H.-P."/>
        </authorList>
    </citation>
    <scope>NUCLEOTIDE SEQUENCE [LARGE SCALE GENOMIC DNA]</scope>
    <source>
        <strain evidence="10 11">DSM 45772</strain>
    </source>
</reference>
<dbReference type="GO" id="GO:0005886">
    <property type="term" value="C:plasma membrane"/>
    <property type="evidence" value="ECO:0007669"/>
    <property type="project" value="UniProtKB-SubCell"/>
</dbReference>
<feature type="transmembrane region" description="Helical" evidence="9">
    <location>
        <begin position="358"/>
        <end position="381"/>
    </location>
</feature>
<dbReference type="InterPro" id="IPR006042">
    <property type="entry name" value="Xan_ur_permease"/>
</dbReference>
<feature type="region of interest" description="Disordered" evidence="8">
    <location>
        <begin position="491"/>
        <end position="519"/>
    </location>
</feature>
<feature type="transmembrane region" description="Helical" evidence="9">
    <location>
        <begin position="237"/>
        <end position="258"/>
    </location>
</feature>
<dbReference type="PROSITE" id="PS01116">
    <property type="entry name" value="XANTH_URACIL_PERMASE"/>
    <property type="match status" value="1"/>
</dbReference>
<keyword evidence="3" id="KW-0813">Transport</keyword>
<feature type="compositionally biased region" description="Basic and acidic residues" evidence="8">
    <location>
        <begin position="508"/>
        <end position="519"/>
    </location>
</feature>
<dbReference type="GO" id="GO:0042907">
    <property type="term" value="F:xanthine transmembrane transporter activity"/>
    <property type="evidence" value="ECO:0007669"/>
    <property type="project" value="TreeGrafter"/>
</dbReference>
<comment type="caution">
    <text evidence="10">The sequence shown here is derived from an EMBL/GenBank/DDBJ whole genome shotgun (WGS) entry which is preliminary data.</text>
</comment>
<keyword evidence="6 9" id="KW-1133">Transmembrane helix</keyword>
<feature type="transmembrane region" description="Helical" evidence="9">
    <location>
        <begin position="89"/>
        <end position="110"/>
    </location>
</feature>
<dbReference type="Proteomes" id="UP000535890">
    <property type="component" value="Unassembled WGS sequence"/>
</dbReference>
<evidence type="ECO:0000256" key="2">
    <source>
        <dbReference type="ARBA" id="ARBA00008821"/>
    </source>
</evidence>
<feature type="transmembrane region" description="Helical" evidence="9">
    <location>
        <begin position="387"/>
        <end position="407"/>
    </location>
</feature>
<feature type="transmembrane region" description="Helical" evidence="9">
    <location>
        <begin position="208"/>
        <end position="225"/>
    </location>
</feature>
<evidence type="ECO:0000256" key="1">
    <source>
        <dbReference type="ARBA" id="ARBA00004651"/>
    </source>
</evidence>
<evidence type="ECO:0000256" key="9">
    <source>
        <dbReference type="SAM" id="Phobius"/>
    </source>
</evidence>
<dbReference type="PANTHER" id="PTHR42810">
    <property type="entry name" value="PURINE PERMEASE C1399.01C-RELATED"/>
    <property type="match status" value="1"/>
</dbReference>
<feature type="transmembrane region" description="Helical" evidence="9">
    <location>
        <begin position="419"/>
        <end position="435"/>
    </location>
</feature>
<name>A0A7Y9DUF3_9PSEU</name>
<dbReference type="Pfam" id="PF00860">
    <property type="entry name" value="Xan_ur_permease"/>
    <property type="match status" value="2"/>
</dbReference>